<protein>
    <submittedName>
        <fullName evidence="1">Uncharacterized protein</fullName>
    </submittedName>
</protein>
<dbReference type="AlphaFoldDB" id="A0A0L6V8R2"/>
<keyword evidence="2" id="KW-1185">Reference proteome</keyword>
<dbReference type="OrthoDB" id="2502051at2759"/>
<dbReference type="Proteomes" id="UP000037035">
    <property type="component" value="Unassembled WGS sequence"/>
</dbReference>
<accession>A0A0L6V8R2</accession>
<reference evidence="1 2" key="1">
    <citation type="submission" date="2015-08" db="EMBL/GenBank/DDBJ databases">
        <title>Next Generation Sequencing and Analysis of the Genome of Puccinia sorghi L Schw, the Causal Agent of Maize Common Rust.</title>
        <authorList>
            <person name="Rochi L."/>
            <person name="Burguener G."/>
            <person name="Darino M."/>
            <person name="Turjanski A."/>
            <person name="Kreff E."/>
            <person name="Dieguez M.J."/>
            <person name="Sacco F."/>
        </authorList>
    </citation>
    <scope>NUCLEOTIDE SEQUENCE [LARGE SCALE GENOMIC DNA]</scope>
    <source>
        <strain evidence="1 2">RO10H11247</strain>
    </source>
</reference>
<dbReference type="EMBL" id="LAVV01007158">
    <property type="protein sequence ID" value="KNZ56902.1"/>
    <property type="molecule type" value="Genomic_DNA"/>
</dbReference>
<evidence type="ECO:0000313" key="2">
    <source>
        <dbReference type="Proteomes" id="UP000037035"/>
    </source>
</evidence>
<evidence type="ECO:0000313" key="1">
    <source>
        <dbReference type="EMBL" id="KNZ56902.1"/>
    </source>
</evidence>
<gene>
    <name evidence="1" type="ORF">VP01_228g5</name>
</gene>
<organism evidence="1 2">
    <name type="scientific">Puccinia sorghi</name>
    <dbReference type="NCBI Taxonomy" id="27349"/>
    <lineage>
        <taxon>Eukaryota</taxon>
        <taxon>Fungi</taxon>
        <taxon>Dikarya</taxon>
        <taxon>Basidiomycota</taxon>
        <taxon>Pucciniomycotina</taxon>
        <taxon>Pucciniomycetes</taxon>
        <taxon>Pucciniales</taxon>
        <taxon>Pucciniaceae</taxon>
        <taxon>Puccinia</taxon>
    </lineage>
</organism>
<sequence>MMEETDREEEDQDNQIKTFFSPHISRYGEVLLNVQHIHHSLISENYLSVYIKILEYVSSQLITAHPVVTKRLVRFYPLILQAVRLLNNALNPYNSNSSEPAEGSNQMRSLLENLGPEEIHQLISIVQPFIHLQFGSMGYLDAHSDSEEDDVSEKYTEEVIEMEEMDGGDEDASIDVEDPADDEEIHITKGIQLDQDLKQSCLQPPPPTSDNQFPSPACPPLWTTLTKPDRPTKLSMKETLQLEVEELLSILSF</sequence>
<proteinExistence type="predicted"/>
<name>A0A0L6V8R2_9BASI</name>
<dbReference type="VEuPathDB" id="FungiDB:VP01_228g5"/>
<comment type="caution">
    <text evidence="1">The sequence shown here is derived from an EMBL/GenBank/DDBJ whole genome shotgun (WGS) entry which is preliminary data.</text>
</comment>